<evidence type="ECO:0000256" key="1">
    <source>
        <dbReference type="SAM" id="SignalP"/>
    </source>
</evidence>
<accession>A0A0K8SS60</accession>
<name>A0A0K8SS60_LYGHE</name>
<protein>
    <submittedName>
        <fullName evidence="2">Uncharacterized protein</fullName>
    </submittedName>
</protein>
<dbReference type="EMBL" id="GBRD01009666">
    <property type="protein sequence ID" value="JAG56158.1"/>
    <property type="molecule type" value="Transcribed_RNA"/>
</dbReference>
<proteinExistence type="predicted"/>
<feature type="chain" id="PRO_5005519801" evidence="1">
    <location>
        <begin position="23"/>
        <end position="189"/>
    </location>
</feature>
<reference evidence="2" key="1">
    <citation type="submission" date="2014-09" db="EMBL/GenBank/DDBJ databases">
        <authorList>
            <person name="Magalhaes I.L.F."/>
            <person name="Oliveira U."/>
            <person name="Santos F.R."/>
            <person name="Vidigal T.H.D.A."/>
            <person name="Brescovit A.D."/>
            <person name="Santos A.J."/>
        </authorList>
    </citation>
    <scope>NUCLEOTIDE SEQUENCE</scope>
</reference>
<sequence length="189" mass="22450">MFRSSTSRFFLLHALLLSVVYTKVFQPCELAQHIYAKLSAKYGFSEFMSKRTETIPVLVCIAAYHNFNSTLLVTTDDHKAYQGIFGIVPKRFSLMENFLDDNIDDDLEYFIEEVLYEIRSGEMIRNEIIFNFYRSLCQRFTYSHEEYCHLNEYVFGNFAVLIPDDKELLFKCYQNPKENGKRKRCLPRY</sequence>
<keyword evidence="1" id="KW-0732">Signal</keyword>
<feature type="signal peptide" evidence="1">
    <location>
        <begin position="1"/>
        <end position="22"/>
    </location>
</feature>
<dbReference type="AlphaFoldDB" id="A0A0K8SS60"/>
<evidence type="ECO:0000313" key="2">
    <source>
        <dbReference type="EMBL" id="JAG56158.1"/>
    </source>
</evidence>
<organism evidence="2">
    <name type="scientific">Lygus hesperus</name>
    <name type="common">Western plant bug</name>
    <dbReference type="NCBI Taxonomy" id="30085"/>
    <lineage>
        <taxon>Eukaryota</taxon>
        <taxon>Metazoa</taxon>
        <taxon>Ecdysozoa</taxon>
        <taxon>Arthropoda</taxon>
        <taxon>Hexapoda</taxon>
        <taxon>Insecta</taxon>
        <taxon>Pterygota</taxon>
        <taxon>Neoptera</taxon>
        <taxon>Paraneoptera</taxon>
        <taxon>Hemiptera</taxon>
        <taxon>Heteroptera</taxon>
        <taxon>Panheteroptera</taxon>
        <taxon>Cimicomorpha</taxon>
        <taxon>Miridae</taxon>
        <taxon>Mirini</taxon>
        <taxon>Lygus</taxon>
    </lineage>
</organism>